<feature type="compositionally biased region" description="Polar residues" evidence="1">
    <location>
        <begin position="86"/>
        <end position="95"/>
    </location>
</feature>
<organism evidence="2 3">
    <name type="scientific">Heracleum sosnowskyi</name>
    <dbReference type="NCBI Taxonomy" id="360622"/>
    <lineage>
        <taxon>Eukaryota</taxon>
        <taxon>Viridiplantae</taxon>
        <taxon>Streptophyta</taxon>
        <taxon>Embryophyta</taxon>
        <taxon>Tracheophyta</taxon>
        <taxon>Spermatophyta</taxon>
        <taxon>Magnoliopsida</taxon>
        <taxon>eudicotyledons</taxon>
        <taxon>Gunneridae</taxon>
        <taxon>Pentapetalae</taxon>
        <taxon>asterids</taxon>
        <taxon>campanulids</taxon>
        <taxon>Apiales</taxon>
        <taxon>Apiaceae</taxon>
        <taxon>Apioideae</taxon>
        <taxon>apioid superclade</taxon>
        <taxon>Tordylieae</taxon>
        <taxon>Tordyliinae</taxon>
        <taxon>Heracleum</taxon>
    </lineage>
</organism>
<comment type="caution">
    <text evidence="2">The sequence shown here is derived from an EMBL/GenBank/DDBJ whole genome shotgun (WGS) entry which is preliminary data.</text>
</comment>
<reference evidence="2" key="2">
    <citation type="submission" date="2023-05" db="EMBL/GenBank/DDBJ databases">
        <authorList>
            <person name="Schelkunov M.I."/>
        </authorList>
    </citation>
    <scope>NUCLEOTIDE SEQUENCE</scope>
    <source>
        <strain evidence="2">Hsosn_3</strain>
        <tissue evidence="2">Leaf</tissue>
    </source>
</reference>
<evidence type="ECO:0000313" key="3">
    <source>
        <dbReference type="Proteomes" id="UP001237642"/>
    </source>
</evidence>
<dbReference type="Proteomes" id="UP001237642">
    <property type="component" value="Unassembled WGS sequence"/>
</dbReference>
<reference evidence="2" key="1">
    <citation type="submission" date="2023-02" db="EMBL/GenBank/DDBJ databases">
        <title>Genome of toxic invasive species Heracleum sosnowskyi carries increased number of genes despite the absence of recent whole-genome duplications.</title>
        <authorList>
            <person name="Schelkunov M."/>
            <person name="Shtratnikova V."/>
            <person name="Makarenko M."/>
            <person name="Klepikova A."/>
            <person name="Omelchenko D."/>
            <person name="Novikova G."/>
            <person name="Obukhova E."/>
            <person name="Bogdanov V."/>
            <person name="Penin A."/>
            <person name="Logacheva M."/>
        </authorList>
    </citation>
    <scope>NUCLEOTIDE SEQUENCE</scope>
    <source>
        <strain evidence="2">Hsosn_3</strain>
        <tissue evidence="2">Leaf</tissue>
    </source>
</reference>
<feature type="compositionally biased region" description="Basic and acidic residues" evidence="1">
    <location>
        <begin position="124"/>
        <end position="136"/>
    </location>
</feature>
<evidence type="ECO:0000313" key="2">
    <source>
        <dbReference type="EMBL" id="KAK1393630.1"/>
    </source>
</evidence>
<accession>A0AAD8MXH9</accession>
<feature type="compositionally biased region" description="Basic and acidic residues" evidence="1">
    <location>
        <begin position="46"/>
        <end position="58"/>
    </location>
</feature>
<sequence length="163" mass="17975">MGTYASTYIAFLVLLTSNMHKILRDHPISGSIRALFQRKEEDMLAQKKIPDGEKEEISQLRNQINSEEPDDDTSLASAYQGLPIPENNSPSNDNLTESEKLSHARKGSSSGSISVPETVLSPSKVDRPKEVQEIAKRNSKSRNKITETHTTGSTSLAQVAHML</sequence>
<evidence type="ECO:0000256" key="1">
    <source>
        <dbReference type="SAM" id="MobiDB-lite"/>
    </source>
</evidence>
<feature type="region of interest" description="Disordered" evidence="1">
    <location>
        <begin position="46"/>
        <end position="154"/>
    </location>
</feature>
<proteinExistence type="predicted"/>
<dbReference type="EMBL" id="JAUIZM010000003">
    <property type="protein sequence ID" value="KAK1393630.1"/>
    <property type="molecule type" value="Genomic_DNA"/>
</dbReference>
<name>A0AAD8MXH9_9APIA</name>
<gene>
    <name evidence="2" type="ORF">POM88_012686</name>
</gene>
<protein>
    <submittedName>
        <fullName evidence="2">Uncharacterized protein</fullName>
    </submittedName>
</protein>
<dbReference type="AlphaFoldDB" id="A0AAD8MXH9"/>
<keyword evidence="3" id="KW-1185">Reference proteome</keyword>